<dbReference type="EMBL" id="JANEYT010000018">
    <property type="protein sequence ID" value="MCQ1058408.1"/>
    <property type="molecule type" value="Genomic_DNA"/>
</dbReference>
<proteinExistence type="predicted"/>
<evidence type="ECO:0000313" key="2">
    <source>
        <dbReference type="Proteomes" id="UP001524460"/>
    </source>
</evidence>
<sequence length="352" mass="39824">MIRSVKDGTTLNVITALAVATCMYFSGGVFAMDYGEPSGWYFYGYEDIDVEEELPEIETPEVVPALPESTEEIVEDVAIDSAWLIENLPKLQYAAMDDPTIENVRRYMYAQRIALDISTRFAMVYETVSRREDALNENLRRQANHPLATQGNQRRILQAKNKLFTGYNDQVGLMFFFSGSCTYCEQMARPLEEFVRRTGVEVVPVSLDGQPLSTAVSFAEDYIVDDGRLTDVMPVDVTPTFYLVNKENGDAAKMSIGFQTQPQLEEAMLFVMHEIGIISESEYQSTKEVHDILLADYASDPMIMINEEELYDEPDYLADKLRASFEEKYLNPESDFVLPSAVVTHGEVEADE</sequence>
<evidence type="ECO:0000313" key="1">
    <source>
        <dbReference type="EMBL" id="MCQ1058408.1"/>
    </source>
</evidence>
<dbReference type="SUPFAM" id="SSF52833">
    <property type="entry name" value="Thioredoxin-like"/>
    <property type="match status" value="1"/>
</dbReference>
<dbReference type="InterPro" id="IPR036249">
    <property type="entry name" value="Thioredoxin-like_sf"/>
</dbReference>
<comment type="caution">
    <text evidence="1">The sequence shown here is derived from an EMBL/GenBank/DDBJ whole genome shotgun (WGS) entry which is preliminary data.</text>
</comment>
<organism evidence="1 2">
    <name type="scientific">Photobacterium pectinilyticum</name>
    <dbReference type="NCBI Taxonomy" id="2906793"/>
    <lineage>
        <taxon>Bacteria</taxon>
        <taxon>Pseudomonadati</taxon>
        <taxon>Pseudomonadota</taxon>
        <taxon>Gammaproteobacteria</taxon>
        <taxon>Vibrionales</taxon>
        <taxon>Vibrionaceae</taxon>
        <taxon>Photobacterium</taxon>
    </lineage>
</organism>
<protein>
    <submittedName>
        <fullName evidence="1">Conjugal transfer protein TraF</fullName>
    </submittedName>
</protein>
<dbReference type="Pfam" id="PF13728">
    <property type="entry name" value="TraF"/>
    <property type="match status" value="1"/>
</dbReference>
<dbReference type="RefSeq" id="WP_255042290.1">
    <property type="nucleotide sequence ID" value="NZ_JANEYT010000018.1"/>
</dbReference>
<gene>
    <name evidence="1" type="primary">traF</name>
    <name evidence="1" type="ORF">NHN17_10090</name>
</gene>
<keyword evidence="2" id="KW-1185">Reference proteome</keyword>
<dbReference type="Gene3D" id="3.40.30.10">
    <property type="entry name" value="Glutaredoxin"/>
    <property type="match status" value="1"/>
</dbReference>
<dbReference type="InterPro" id="IPR039555">
    <property type="entry name" value="TraF/TrbB"/>
</dbReference>
<accession>A0ABT1N0Z6</accession>
<name>A0ABT1N0Z6_9GAMM</name>
<reference evidence="1 2" key="1">
    <citation type="submission" date="2022-07" db="EMBL/GenBank/DDBJ databases">
        <title>Photobacterium pectinilyticum sp. nov., a marine bacterium isolated from surface seawater of Qingdao offshore.</title>
        <authorList>
            <person name="Wang X."/>
        </authorList>
    </citation>
    <scope>NUCLEOTIDE SEQUENCE [LARGE SCALE GENOMIC DNA]</scope>
    <source>
        <strain evidence="1 2">ZSDE20</strain>
    </source>
</reference>
<dbReference type="Proteomes" id="UP001524460">
    <property type="component" value="Unassembled WGS sequence"/>
</dbReference>